<dbReference type="PIRSF" id="PIRSF039090">
    <property type="entry name" value="Flis"/>
    <property type="match status" value="1"/>
</dbReference>
<reference evidence="6 7" key="1">
    <citation type="submission" date="2019-06" db="EMBL/GenBank/DDBJ databases">
        <title>Sulfurimonas gotlandica sp. nov., a chemoautotrophic and psychrotolerant epsilonproteobacterium isolated from a pelagic redoxcline, and an emended description of the genus Sulfurimonas.</title>
        <authorList>
            <person name="Wang S."/>
            <person name="Jiang L."/>
            <person name="Shao Z."/>
        </authorList>
    </citation>
    <scope>NUCLEOTIDE SEQUENCE [LARGE SCALE GENOMIC DNA]</scope>
    <source>
        <strain evidence="6 7">S2-6</strain>
    </source>
</reference>
<gene>
    <name evidence="6" type="primary">fliS</name>
    <name evidence="6" type="ORF">FJR45_01000</name>
</gene>
<dbReference type="RefSeq" id="WP_193150966.1">
    <property type="nucleotide sequence ID" value="NZ_CP041235.1"/>
</dbReference>
<evidence type="ECO:0000256" key="5">
    <source>
        <dbReference type="ARBA" id="ARBA00023186"/>
    </source>
</evidence>
<dbReference type="Gene3D" id="1.20.120.340">
    <property type="entry name" value="Flagellar protein FliS"/>
    <property type="match status" value="1"/>
</dbReference>
<evidence type="ECO:0000313" key="6">
    <source>
        <dbReference type="EMBL" id="QOP42608.1"/>
    </source>
</evidence>
<keyword evidence="3" id="KW-0963">Cytoplasm</keyword>
<proteinExistence type="inferred from homology"/>
<dbReference type="GO" id="GO:0005829">
    <property type="term" value="C:cytosol"/>
    <property type="evidence" value="ECO:0007669"/>
    <property type="project" value="UniProtKB-SubCell"/>
</dbReference>
<evidence type="ECO:0000256" key="3">
    <source>
        <dbReference type="ARBA" id="ARBA00022490"/>
    </source>
</evidence>
<keyword evidence="6" id="KW-0969">Cilium</keyword>
<evidence type="ECO:0000256" key="4">
    <source>
        <dbReference type="ARBA" id="ARBA00022795"/>
    </source>
</evidence>
<comment type="subcellular location">
    <subcellularLocation>
        <location evidence="1">Cytoplasm</location>
        <location evidence="1">Cytosol</location>
    </subcellularLocation>
</comment>
<dbReference type="GO" id="GO:0044780">
    <property type="term" value="P:bacterial-type flagellum assembly"/>
    <property type="evidence" value="ECO:0007669"/>
    <property type="project" value="InterPro"/>
</dbReference>
<dbReference type="NCBIfam" id="TIGR00208">
    <property type="entry name" value="fliS"/>
    <property type="match status" value="1"/>
</dbReference>
<protein>
    <submittedName>
        <fullName evidence="6">Flagellar export chaperone FliS</fullName>
    </submittedName>
</protein>
<dbReference type="Pfam" id="PF02561">
    <property type="entry name" value="FliS"/>
    <property type="match status" value="1"/>
</dbReference>
<evidence type="ECO:0000313" key="7">
    <source>
        <dbReference type="Proteomes" id="UP000593719"/>
    </source>
</evidence>
<dbReference type="AlphaFoldDB" id="A0A7M1B1K7"/>
<dbReference type="InterPro" id="IPR003713">
    <property type="entry name" value="FliS"/>
</dbReference>
<dbReference type="PANTHER" id="PTHR34773:SF1">
    <property type="entry name" value="FLAGELLAR SECRETION CHAPERONE FLIS"/>
    <property type="match status" value="1"/>
</dbReference>
<keyword evidence="6" id="KW-0282">Flagellum</keyword>
<keyword evidence="4" id="KW-1005">Bacterial flagellum biogenesis</keyword>
<keyword evidence="6" id="KW-0966">Cell projection</keyword>
<dbReference type="CDD" id="cd16098">
    <property type="entry name" value="FliS"/>
    <property type="match status" value="1"/>
</dbReference>
<organism evidence="6 7">
    <name type="scientific">Sulfurimonas sediminis</name>
    <dbReference type="NCBI Taxonomy" id="2590020"/>
    <lineage>
        <taxon>Bacteria</taxon>
        <taxon>Pseudomonadati</taxon>
        <taxon>Campylobacterota</taxon>
        <taxon>Epsilonproteobacteria</taxon>
        <taxon>Campylobacterales</taxon>
        <taxon>Sulfurimonadaceae</taxon>
        <taxon>Sulfurimonas</taxon>
    </lineage>
</organism>
<evidence type="ECO:0000256" key="2">
    <source>
        <dbReference type="ARBA" id="ARBA00008787"/>
    </source>
</evidence>
<dbReference type="KEGG" id="ssei:FJR45_01000"/>
<accession>A0A7M1B1K7</accession>
<dbReference type="InterPro" id="IPR036584">
    <property type="entry name" value="FliS_sf"/>
</dbReference>
<evidence type="ECO:0000256" key="1">
    <source>
        <dbReference type="ARBA" id="ARBA00004514"/>
    </source>
</evidence>
<dbReference type="EMBL" id="CP041235">
    <property type="protein sequence ID" value="QOP42608.1"/>
    <property type="molecule type" value="Genomic_DNA"/>
</dbReference>
<comment type="similarity">
    <text evidence="2">Belongs to the FliS family.</text>
</comment>
<keyword evidence="5" id="KW-0143">Chaperone</keyword>
<dbReference type="GO" id="GO:0071973">
    <property type="term" value="P:bacterial-type flagellum-dependent cell motility"/>
    <property type="evidence" value="ECO:0007669"/>
    <property type="project" value="TreeGrafter"/>
</dbReference>
<dbReference type="Proteomes" id="UP000593719">
    <property type="component" value="Chromosome"/>
</dbReference>
<dbReference type="PANTHER" id="PTHR34773">
    <property type="entry name" value="FLAGELLAR SECRETION CHAPERONE FLIS"/>
    <property type="match status" value="1"/>
</dbReference>
<name>A0A7M1B1K7_9BACT</name>
<dbReference type="SUPFAM" id="SSF101116">
    <property type="entry name" value="Flagellar export chaperone FliS"/>
    <property type="match status" value="1"/>
</dbReference>
<keyword evidence="7" id="KW-1185">Reference proteome</keyword>
<sequence>MYSNAAYNIYNQNNVNIESPEKLIEMMYEGVLRFNAQAKKAIFDEDNSKKVYWINRAIAVIVELIAVLDKSQGDVAVYLDGLYNYQIQLLSYANIENDTEKIDEVSNVFKGLLAGWRETTDVAH</sequence>